<sequence>MKTLMTRTLHIFALLSLAALICGQLGRLYWFAELFSHFLPYYAAVFLLAACLPRGKHWGGFWAVATLASILWLLHPLSLANAPQAGERLIWYNVHLNNPDAAGESTALLAEKADILALAEINLDNPGWQRLRAHYPHGCQHQETSPFALALWSAVPLARCDIAYSGNFPYIRATTTDGTALYALHPPPPISSALAAARIAYLHDTAARIAAEPRALAVGDLNSSPYSPHYRDFLHTSGATATTRYLTPTWRPLFLNLDHALVKNLTADTTPLPWQYSDHRPLRVDYR</sequence>
<name>A0A381E2A2_9GAMM</name>
<dbReference type="GO" id="GO:0003824">
    <property type="term" value="F:catalytic activity"/>
    <property type="evidence" value="ECO:0007669"/>
    <property type="project" value="InterPro"/>
</dbReference>
<keyword evidence="1" id="KW-0812">Transmembrane</keyword>
<dbReference type="InterPro" id="IPR036691">
    <property type="entry name" value="Endo/exonu/phosph_ase_sf"/>
</dbReference>
<dbReference type="Gene3D" id="3.60.10.10">
    <property type="entry name" value="Endonuclease/exonuclease/phosphatase"/>
    <property type="match status" value="1"/>
</dbReference>
<feature type="transmembrane region" description="Helical" evidence="1">
    <location>
        <begin position="59"/>
        <end position="79"/>
    </location>
</feature>
<dbReference type="Proteomes" id="UP000254572">
    <property type="component" value="Unassembled WGS sequence"/>
</dbReference>
<proteinExistence type="predicted"/>
<reference evidence="3 4" key="1">
    <citation type="submission" date="2018-06" db="EMBL/GenBank/DDBJ databases">
        <authorList>
            <consortium name="Pathogen Informatics"/>
            <person name="Doyle S."/>
        </authorList>
    </citation>
    <scope>NUCLEOTIDE SEQUENCE [LARGE SCALE GENOMIC DNA]</scope>
    <source>
        <strain evidence="3 4">NCTC13294</strain>
    </source>
</reference>
<evidence type="ECO:0000259" key="2">
    <source>
        <dbReference type="Pfam" id="PF03372"/>
    </source>
</evidence>
<protein>
    <submittedName>
        <fullName evidence="3">Uncharacterized protein conserved in bacteria</fullName>
    </submittedName>
</protein>
<dbReference type="InterPro" id="IPR005135">
    <property type="entry name" value="Endo/exonuclease/phosphatase"/>
</dbReference>
<feature type="transmembrane region" description="Helical" evidence="1">
    <location>
        <begin position="34"/>
        <end position="52"/>
    </location>
</feature>
<dbReference type="AlphaFoldDB" id="A0A381E2A2"/>
<dbReference type="OrthoDB" id="9796594at2"/>
<feature type="domain" description="Endonuclease/exonuclease/phosphatase" evidence="2">
    <location>
        <begin position="91"/>
        <end position="279"/>
    </location>
</feature>
<accession>A0A381E2A2</accession>
<evidence type="ECO:0000313" key="3">
    <source>
        <dbReference type="EMBL" id="SUX20028.1"/>
    </source>
</evidence>
<keyword evidence="4" id="KW-1185">Reference proteome</keyword>
<dbReference type="EMBL" id="UFUW01000001">
    <property type="protein sequence ID" value="SUX20028.1"/>
    <property type="molecule type" value="Genomic_DNA"/>
</dbReference>
<evidence type="ECO:0000313" key="4">
    <source>
        <dbReference type="Proteomes" id="UP000254572"/>
    </source>
</evidence>
<evidence type="ECO:0000256" key="1">
    <source>
        <dbReference type="SAM" id="Phobius"/>
    </source>
</evidence>
<gene>
    <name evidence="3" type="ORF">NCTC13294_00655</name>
</gene>
<organism evidence="3 4">
    <name type="scientific">Cardiobacterium valvarum</name>
    <dbReference type="NCBI Taxonomy" id="194702"/>
    <lineage>
        <taxon>Bacteria</taxon>
        <taxon>Pseudomonadati</taxon>
        <taxon>Pseudomonadota</taxon>
        <taxon>Gammaproteobacteria</taxon>
        <taxon>Cardiobacteriales</taxon>
        <taxon>Cardiobacteriaceae</taxon>
        <taxon>Cardiobacterium</taxon>
    </lineage>
</organism>
<keyword evidence="1" id="KW-0472">Membrane</keyword>
<dbReference type="Pfam" id="PF03372">
    <property type="entry name" value="Exo_endo_phos"/>
    <property type="match status" value="1"/>
</dbReference>
<keyword evidence="1" id="KW-1133">Transmembrane helix</keyword>
<dbReference type="SUPFAM" id="SSF56219">
    <property type="entry name" value="DNase I-like"/>
    <property type="match status" value="1"/>
</dbReference>